<name>A0A8U0LKK5_BIFLI</name>
<dbReference type="InterPro" id="IPR014710">
    <property type="entry name" value="RmlC-like_jellyroll"/>
</dbReference>
<evidence type="ECO:0000313" key="3">
    <source>
        <dbReference type="Proteomes" id="UP000494246"/>
    </source>
</evidence>
<evidence type="ECO:0000313" key="2">
    <source>
        <dbReference type="EMBL" id="VWQ38042.1"/>
    </source>
</evidence>
<dbReference type="Proteomes" id="UP000494246">
    <property type="component" value="Unassembled WGS sequence"/>
</dbReference>
<dbReference type="Pfam" id="PF07883">
    <property type="entry name" value="Cupin_2"/>
    <property type="match status" value="1"/>
</dbReference>
<protein>
    <submittedName>
        <fullName evidence="2">Cupin domain protein</fullName>
    </submittedName>
</protein>
<reference evidence="2 3" key="1">
    <citation type="submission" date="2019-10" db="EMBL/GenBank/DDBJ databases">
        <authorList>
            <consortium name="Melissa Lawson"/>
            <person name="O'neill I."/>
        </authorList>
    </citation>
    <scope>NUCLEOTIDE SEQUENCE [LARGE SCALE GENOMIC DNA]</scope>
    <source>
        <strain evidence="2">LH_23</strain>
    </source>
</reference>
<dbReference type="PANTHER" id="PTHR43698:SF1">
    <property type="entry name" value="BLL4564 PROTEIN"/>
    <property type="match status" value="1"/>
</dbReference>
<dbReference type="InterPro" id="IPR013096">
    <property type="entry name" value="Cupin_2"/>
</dbReference>
<organism evidence="2 3">
    <name type="scientific">Bifidobacterium longum subsp. infantis</name>
    <dbReference type="NCBI Taxonomy" id="1682"/>
    <lineage>
        <taxon>Bacteria</taxon>
        <taxon>Bacillati</taxon>
        <taxon>Actinomycetota</taxon>
        <taxon>Actinomycetes</taxon>
        <taxon>Bifidobacteriales</taxon>
        <taxon>Bifidobacteriaceae</taxon>
        <taxon>Bifidobacterium</taxon>
    </lineage>
</organism>
<dbReference type="SUPFAM" id="SSF51182">
    <property type="entry name" value="RmlC-like cupins"/>
    <property type="match status" value="1"/>
</dbReference>
<comment type="caution">
    <text evidence="2">The sequence shown here is derived from an EMBL/GenBank/DDBJ whole genome shotgun (WGS) entry which is preliminary data.</text>
</comment>
<dbReference type="PANTHER" id="PTHR43698">
    <property type="entry name" value="RIBD C-TERMINAL DOMAIN CONTAINING PROTEIN"/>
    <property type="match status" value="1"/>
</dbReference>
<dbReference type="EMBL" id="CABWKH010000026">
    <property type="protein sequence ID" value="VWQ38042.1"/>
    <property type="molecule type" value="Genomic_DNA"/>
</dbReference>
<dbReference type="InterPro" id="IPR011051">
    <property type="entry name" value="RmlC_Cupin_sf"/>
</dbReference>
<dbReference type="InterPro" id="IPR047263">
    <property type="entry name" value="HNL-like_cupin"/>
</dbReference>
<dbReference type="CDD" id="cd02233">
    <property type="entry name" value="cupin_HNL-like"/>
    <property type="match status" value="1"/>
</dbReference>
<proteinExistence type="predicted"/>
<dbReference type="AlphaFoldDB" id="A0A8U0LKK5"/>
<feature type="domain" description="Cupin type-2" evidence="1">
    <location>
        <begin position="42"/>
        <end position="102"/>
    </location>
</feature>
<accession>A0A8U0LKK5</accession>
<dbReference type="Gene3D" id="2.60.120.10">
    <property type="entry name" value="Jelly Rolls"/>
    <property type="match status" value="1"/>
</dbReference>
<dbReference type="RefSeq" id="WP_174773213.1">
    <property type="nucleotide sequence ID" value="NZ_CABWKH010000026.1"/>
</dbReference>
<evidence type="ECO:0000259" key="1">
    <source>
        <dbReference type="Pfam" id="PF07883"/>
    </source>
</evidence>
<gene>
    <name evidence="2" type="ORF">BIFLH23_02002</name>
</gene>
<sequence length="137" mass="15234">MTISNPSPFPLGEPNDVFAQYFDGQSYLASVLGSSEISIHNVTFEPGCRNHWHIHHHGSQILIAVGGRGYYQLENEVPKELKAGQAVRIPPDTKHWHGAAPSESFSHLAFMMPDGSGKPIDNEWLEPVDPDVYESLR</sequence>